<dbReference type="PRINTS" id="PR00759">
    <property type="entry name" value="BASICPTASE"/>
</dbReference>
<dbReference type="InterPro" id="IPR036880">
    <property type="entry name" value="Kunitz_BPTI_sf"/>
</dbReference>
<organism evidence="4 5">
    <name type="scientific">Magallana gigas</name>
    <name type="common">Pacific oyster</name>
    <name type="synonym">Crassostrea gigas</name>
    <dbReference type="NCBI Taxonomy" id="29159"/>
    <lineage>
        <taxon>Eukaryota</taxon>
        <taxon>Metazoa</taxon>
        <taxon>Spiralia</taxon>
        <taxon>Lophotrochozoa</taxon>
        <taxon>Mollusca</taxon>
        <taxon>Bivalvia</taxon>
        <taxon>Autobranchia</taxon>
        <taxon>Pteriomorphia</taxon>
        <taxon>Ostreida</taxon>
        <taxon>Ostreoidea</taxon>
        <taxon>Ostreidae</taxon>
        <taxon>Magallana</taxon>
    </lineage>
</organism>
<dbReference type="SMART" id="SM00131">
    <property type="entry name" value="KU"/>
    <property type="match status" value="1"/>
</dbReference>
<evidence type="ECO:0000256" key="2">
    <source>
        <dbReference type="SAM" id="SignalP"/>
    </source>
</evidence>
<dbReference type="PROSITE" id="PS50279">
    <property type="entry name" value="BPTI_KUNITZ_2"/>
    <property type="match status" value="1"/>
</dbReference>
<dbReference type="GO" id="GO:0005615">
    <property type="term" value="C:extracellular space"/>
    <property type="evidence" value="ECO:0007669"/>
    <property type="project" value="TreeGrafter"/>
</dbReference>
<dbReference type="PANTHER" id="PTHR10083:SF374">
    <property type="entry name" value="BPTI_KUNITZ INHIBITOR DOMAIN-CONTAINING PROTEIN"/>
    <property type="match status" value="1"/>
</dbReference>
<dbReference type="PROSITE" id="PS00280">
    <property type="entry name" value="BPTI_KUNITZ_1"/>
    <property type="match status" value="1"/>
</dbReference>
<evidence type="ECO:0000313" key="5">
    <source>
        <dbReference type="Proteomes" id="UP000005408"/>
    </source>
</evidence>
<keyword evidence="5" id="KW-1185">Reference proteome</keyword>
<reference evidence="4" key="1">
    <citation type="submission" date="2022-08" db="UniProtKB">
        <authorList>
            <consortium name="EnsemblMetazoa"/>
        </authorList>
    </citation>
    <scope>IDENTIFICATION</scope>
    <source>
        <strain evidence="4">05x7-T-G4-1.051#20</strain>
    </source>
</reference>
<dbReference type="CDD" id="cd00109">
    <property type="entry name" value="Kunitz-type"/>
    <property type="match status" value="1"/>
</dbReference>
<dbReference type="InterPro" id="IPR020901">
    <property type="entry name" value="Prtase_inh_Kunz-CS"/>
</dbReference>
<dbReference type="EnsemblMetazoa" id="G8914.1">
    <property type="protein sequence ID" value="G8914.1:cds"/>
    <property type="gene ID" value="G8914"/>
</dbReference>
<dbReference type="Proteomes" id="UP000005408">
    <property type="component" value="Unassembled WGS sequence"/>
</dbReference>
<dbReference type="GO" id="GO:0004867">
    <property type="term" value="F:serine-type endopeptidase inhibitor activity"/>
    <property type="evidence" value="ECO:0007669"/>
    <property type="project" value="InterPro"/>
</dbReference>
<dbReference type="PANTHER" id="PTHR10083">
    <property type="entry name" value="KUNITZ-TYPE PROTEASE INHIBITOR-RELATED"/>
    <property type="match status" value="1"/>
</dbReference>
<feature type="domain" description="BPTI/Kunitz inhibitor" evidence="3">
    <location>
        <begin position="27"/>
        <end position="77"/>
    </location>
</feature>
<feature type="chain" id="PRO_5036474556" description="BPTI/Kunitz inhibitor domain-containing protein" evidence="2">
    <location>
        <begin position="22"/>
        <end position="84"/>
    </location>
</feature>
<dbReference type="InterPro" id="IPR050098">
    <property type="entry name" value="TFPI/VKTCI-like"/>
</dbReference>
<evidence type="ECO:0000313" key="4">
    <source>
        <dbReference type="EnsemblMetazoa" id="G8914.1:cds"/>
    </source>
</evidence>
<accession>A0A8W8P457</accession>
<feature type="signal peptide" evidence="2">
    <location>
        <begin position="1"/>
        <end position="21"/>
    </location>
</feature>
<proteinExistence type="predicted"/>
<name>A0A8W8P457_MAGGI</name>
<dbReference type="SUPFAM" id="SSF57362">
    <property type="entry name" value="BPTI-like"/>
    <property type="match status" value="1"/>
</dbReference>
<keyword evidence="1" id="KW-1015">Disulfide bond</keyword>
<dbReference type="AlphaFoldDB" id="A0A8W8P457"/>
<dbReference type="InterPro" id="IPR002223">
    <property type="entry name" value="Kunitz_BPTI"/>
</dbReference>
<evidence type="ECO:0000259" key="3">
    <source>
        <dbReference type="PROSITE" id="PS50279"/>
    </source>
</evidence>
<sequence length="84" mass="9327">MHMNAGIRLMYFLVLFVITSGITPPRCRLPTNQGPCDSTLTRWGFNKDTYSCETFIYGGCGGTGNNFLSRRDCLIHCNGGKLSE</sequence>
<dbReference type="Pfam" id="PF00014">
    <property type="entry name" value="Kunitz_BPTI"/>
    <property type="match status" value="1"/>
</dbReference>
<dbReference type="Gene3D" id="4.10.410.10">
    <property type="entry name" value="Pancreatic trypsin inhibitor Kunitz domain"/>
    <property type="match status" value="1"/>
</dbReference>
<protein>
    <recommendedName>
        <fullName evidence="3">BPTI/Kunitz inhibitor domain-containing protein</fullName>
    </recommendedName>
</protein>
<keyword evidence="2" id="KW-0732">Signal</keyword>
<evidence type="ECO:0000256" key="1">
    <source>
        <dbReference type="ARBA" id="ARBA00023157"/>
    </source>
</evidence>